<protein>
    <submittedName>
        <fullName evidence="1">Uncharacterized protein</fullName>
    </submittedName>
</protein>
<dbReference type="Proteomes" id="UP000475862">
    <property type="component" value="Unassembled WGS sequence"/>
</dbReference>
<keyword evidence="2" id="KW-1185">Reference proteome</keyword>
<name>A0A6G0U9L7_APHGL</name>
<organism evidence="1 2">
    <name type="scientific">Aphis glycines</name>
    <name type="common">Soybean aphid</name>
    <dbReference type="NCBI Taxonomy" id="307491"/>
    <lineage>
        <taxon>Eukaryota</taxon>
        <taxon>Metazoa</taxon>
        <taxon>Ecdysozoa</taxon>
        <taxon>Arthropoda</taxon>
        <taxon>Hexapoda</taxon>
        <taxon>Insecta</taxon>
        <taxon>Pterygota</taxon>
        <taxon>Neoptera</taxon>
        <taxon>Paraneoptera</taxon>
        <taxon>Hemiptera</taxon>
        <taxon>Sternorrhyncha</taxon>
        <taxon>Aphidomorpha</taxon>
        <taxon>Aphidoidea</taxon>
        <taxon>Aphididae</taxon>
        <taxon>Aphidini</taxon>
        <taxon>Aphis</taxon>
        <taxon>Aphis</taxon>
    </lineage>
</organism>
<accession>A0A6G0U9L7</accession>
<dbReference type="EMBL" id="VYZN01000001">
    <property type="protein sequence ID" value="KAE9545450.1"/>
    <property type="molecule type" value="Genomic_DNA"/>
</dbReference>
<gene>
    <name evidence="1" type="ORF">AGLY_000993</name>
</gene>
<proteinExistence type="predicted"/>
<reference evidence="1 2" key="1">
    <citation type="submission" date="2019-08" db="EMBL/GenBank/DDBJ databases">
        <title>The genome of the soybean aphid Biotype 1, its phylome, world population structure and adaptation to the North American continent.</title>
        <authorList>
            <person name="Giordano R."/>
            <person name="Donthu R.K."/>
            <person name="Hernandez A.G."/>
            <person name="Wright C.L."/>
            <person name="Zimin A.V."/>
        </authorList>
    </citation>
    <scope>NUCLEOTIDE SEQUENCE [LARGE SCALE GENOMIC DNA]</scope>
    <source>
        <tissue evidence="1">Whole aphids</tissue>
    </source>
</reference>
<dbReference type="AlphaFoldDB" id="A0A6G0U9L7"/>
<sequence length="177" mass="20677">MLNGLERLDRVYFQGFSVMLKLGYISTELSPPLIPKLKAFTFITSSWMTYCRLLFLHHNHTNKTTNNSVAARHDIISVSTIINIHICLYISQTITCIRYFSYIIYPSVVSSDLSLDIFSCFKVQYLPKKSIHYWHKIEKKIKNLKSWLKLLNVSHRGANSNLERFKLSTLILTMDIR</sequence>
<evidence type="ECO:0000313" key="2">
    <source>
        <dbReference type="Proteomes" id="UP000475862"/>
    </source>
</evidence>
<evidence type="ECO:0000313" key="1">
    <source>
        <dbReference type="EMBL" id="KAE9545450.1"/>
    </source>
</evidence>
<comment type="caution">
    <text evidence="1">The sequence shown here is derived from an EMBL/GenBank/DDBJ whole genome shotgun (WGS) entry which is preliminary data.</text>
</comment>